<dbReference type="GO" id="GO:0004653">
    <property type="term" value="F:polypeptide N-acetylgalactosaminyltransferase activity"/>
    <property type="evidence" value="ECO:0007669"/>
    <property type="project" value="TreeGrafter"/>
</dbReference>
<evidence type="ECO:0000313" key="16">
    <source>
        <dbReference type="Proteomes" id="UP000291343"/>
    </source>
</evidence>
<evidence type="ECO:0000256" key="7">
    <source>
        <dbReference type="ARBA" id="ARBA00022989"/>
    </source>
</evidence>
<evidence type="ECO:0000256" key="9">
    <source>
        <dbReference type="ARBA" id="ARBA00023136"/>
    </source>
</evidence>
<dbReference type="InterPro" id="IPR035992">
    <property type="entry name" value="Ricin_B-like_lectins"/>
</dbReference>
<dbReference type="GO" id="GO:0008593">
    <property type="term" value="P:regulation of Notch signaling pathway"/>
    <property type="evidence" value="ECO:0007669"/>
    <property type="project" value="TreeGrafter"/>
</dbReference>
<dbReference type="InterPro" id="IPR029044">
    <property type="entry name" value="Nucleotide-diphossugar_trans"/>
</dbReference>
<accession>A0A482WQC6</accession>
<evidence type="ECO:0000256" key="10">
    <source>
        <dbReference type="ARBA" id="ARBA00023157"/>
    </source>
</evidence>
<dbReference type="SMART" id="SM00458">
    <property type="entry name" value="RICIN"/>
    <property type="match status" value="1"/>
</dbReference>
<dbReference type="InterPro" id="IPR001173">
    <property type="entry name" value="Glyco_trans_2-like"/>
</dbReference>
<evidence type="ECO:0000256" key="12">
    <source>
        <dbReference type="ARBA" id="ARBA00023211"/>
    </source>
</evidence>
<dbReference type="AlphaFoldDB" id="A0A482WQC6"/>
<feature type="transmembrane region" description="Helical" evidence="13">
    <location>
        <begin position="12"/>
        <end position="31"/>
    </location>
</feature>
<dbReference type="UniPathway" id="UPA00378"/>
<evidence type="ECO:0000256" key="13">
    <source>
        <dbReference type="RuleBase" id="RU361242"/>
    </source>
</evidence>
<evidence type="ECO:0000259" key="14">
    <source>
        <dbReference type="SMART" id="SM00458"/>
    </source>
</evidence>
<dbReference type="PANTHER" id="PTHR11675:SF63">
    <property type="entry name" value="POLYPEPTIDE N-ACETYLGALACTOSAMINYLTRANSFERASE"/>
    <property type="match status" value="1"/>
</dbReference>
<name>A0A482WQC6_LAOST</name>
<keyword evidence="6" id="KW-0735">Signal-anchor</keyword>
<dbReference type="PANTHER" id="PTHR11675">
    <property type="entry name" value="N-ACETYLGALACTOSAMINYLTRANSFERASE"/>
    <property type="match status" value="1"/>
</dbReference>
<keyword evidence="13" id="KW-0808">Transferase</keyword>
<dbReference type="EMBL" id="QKKF02028098">
    <property type="protein sequence ID" value="RZF35486.1"/>
    <property type="molecule type" value="Genomic_DNA"/>
</dbReference>
<dbReference type="Gene3D" id="2.80.10.50">
    <property type="match status" value="1"/>
</dbReference>
<keyword evidence="10 13" id="KW-1015">Disulfide bond</keyword>
<dbReference type="EC" id="2.4.1.-" evidence="13"/>
<evidence type="ECO:0000256" key="6">
    <source>
        <dbReference type="ARBA" id="ARBA00022968"/>
    </source>
</evidence>
<dbReference type="Proteomes" id="UP000291343">
    <property type="component" value="Unassembled WGS sequence"/>
</dbReference>
<dbReference type="FunFam" id="3.90.550.10:FF:000053">
    <property type="entry name" value="Polypeptide N-acetylgalactosaminyltransferase"/>
    <property type="match status" value="1"/>
</dbReference>
<evidence type="ECO:0000256" key="11">
    <source>
        <dbReference type="ARBA" id="ARBA00023180"/>
    </source>
</evidence>
<dbReference type="PROSITE" id="PS50231">
    <property type="entry name" value="RICIN_B_LECTIN"/>
    <property type="match status" value="1"/>
</dbReference>
<keyword evidence="8 13" id="KW-0333">Golgi apparatus</keyword>
<dbReference type="OrthoDB" id="9982049at2759"/>
<evidence type="ECO:0000256" key="3">
    <source>
        <dbReference type="ARBA" id="ARBA00005680"/>
    </source>
</evidence>
<comment type="subcellular location">
    <subcellularLocation>
        <location evidence="2 13">Golgi apparatus membrane</location>
        <topology evidence="2 13">Single-pass type II membrane protein</topology>
    </subcellularLocation>
</comment>
<dbReference type="InParanoid" id="A0A482WQC6"/>
<comment type="pathway">
    <text evidence="13">Protein modification; protein glycosylation.</text>
</comment>
<dbReference type="InterPro" id="IPR000772">
    <property type="entry name" value="Ricin_B_lectin"/>
</dbReference>
<dbReference type="InterPro" id="IPR045885">
    <property type="entry name" value="GalNAc-T"/>
</dbReference>
<evidence type="ECO:0000313" key="15">
    <source>
        <dbReference type="EMBL" id="RZF35486.1"/>
    </source>
</evidence>
<dbReference type="Pfam" id="PF00652">
    <property type="entry name" value="Ricin_B_lectin"/>
    <property type="match status" value="1"/>
</dbReference>
<evidence type="ECO:0000256" key="4">
    <source>
        <dbReference type="ARBA" id="ARBA00022692"/>
    </source>
</evidence>
<keyword evidence="5 13" id="KW-0430">Lectin</keyword>
<dbReference type="SUPFAM" id="SSF50370">
    <property type="entry name" value="Ricin B-like lectins"/>
    <property type="match status" value="1"/>
</dbReference>
<keyword evidence="16" id="KW-1185">Reference proteome</keyword>
<dbReference type="GO" id="GO:0030246">
    <property type="term" value="F:carbohydrate binding"/>
    <property type="evidence" value="ECO:0007669"/>
    <property type="project" value="UniProtKB-KW"/>
</dbReference>
<dbReference type="SUPFAM" id="SSF53448">
    <property type="entry name" value="Nucleotide-diphospho-sugar transferases"/>
    <property type="match status" value="1"/>
</dbReference>
<dbReference type="CDD" id="cd23440">
    <property type="entry name" value="beta-trefoil_Ricin_GALNT11"/>
    <property type="match status" value="1"/>
</dbReference>
<comment type="caution">
    <text evidence="15">The sequence shown here is derived from an EMBL/GenBank/DDBJ whole genome shotgun (WGS) entry which is preliminary data.</text>
</comment>
<gene>
    <name evidence="15" type="ORF">LSTR_LSTR013130</name>
</gene>
<keyword evidence="13" id="KW-0328">Glycosyltransferase</keyword>
<comment type="similarity">
    <text evidence="3 13">Belongs to the glycosyltransferase 2 family. GalNAc-T subfamily.</text>
</comment>
<comment type="cofactor">
    <cofactor evidence="1 13">
        <name>Mn(2+)</name>
        <dbReference type="ChEBI" id="CHEBI:29035"/>
    </cofactor>
</comment>
<evidence type="ECO:0000256" key="8">
    <source>
        <dbReference type="ARBA" id="ARBA00023034"/>
    </source>
</evidence>
<dbReference type="FunCoup" id="A0A482WQC6">
    <property type="interactions" value="290"/>
</dbReference>
<keyword evidence="9 13" id="KW-0472">Membrane</keyword>
<dbReference type="GO" id="GO:0005112">
    <property type="term" value="F:Notch binding"/>
    <property type="evidence" value="ECO:0007669"/>
    <property type="project" value="TreeGrafter"/>
</dbReference>
<feature type="domain" description="Ricin B lectin" evidence="14">
    <location>
        <begin position="509"/>
        <end position="634"/>
    </location>
</feature>
<dbReference type="GO" id="GO:0000139">
    <property type="term" value="C:Golgi membrane"/>
    <property type="evidence" value="ECO:0007669"/>
    <property type="project" value="UniProtKB-SubCell"/>
</dbReference>
<dbReference type="GO" id="GO:0006493">
    <property type="term" value="P:protein O-linked glycosylation"/>
    <property type="evidence" value="ECO:0007669"/>
    <property type="project" value="UniProtKB-ARBA"/>
</dbReference>
<evidence type="ECO:0000256" key="2">
    <source>
        <dbReference type="ARBA" id="ARBA00004323"/>
    </source>
</evidence>
<reference evidence="15 16" key="1">
    <citation type="journal article" date="2017" name="Gigascience">
        <title>Genome sequence of the small brown planthopper, Laodelphax striatellus.</title>
        <authorList>
            <person name="Zhu J."/>
            <person name="Jiang F."/>
            <person name="Wang X."/>
            <person name="Yang P."/>
            <person name="Bao Y."/>
            <person name="Zhao W."/>
            <person name="Wang W."/>
            <person name="Lu H."/>
            <person name="Wang Q."/>
            <person name="Cui N."/>
            <person name="Li J."/>
            <person name="Chen X."/>
            <person name="Luo L."/>
            <person name="Yu J."/>
            <person name="Kang L."/>
            <person name="Cui F."/>
        </authorList>
    </citation>
    <scope>NUCLEOTIDE SEQUENCE [LARGE SCALE GENOMIC DNA]</scope>
    <source>
        <strain evidence="15">Lst14</strain>
    </source>
</reference>
<protein>
    <recommendedName>
        <fullName evidence="13">Polypeptide N-acetylgalactosaminyltransferase</fullName>
        <ecNumber evidence="13">2.4.1.-</ecNumber>
    </recommendedName>
    <alternativeName>
        <fullName evidence="13">Protein-UDP acetylgalactosaminyltransferase</fullName>
    </alternativeName>
</protein>
<dbReference type="Gene3D" id="3.90.550.10">
    <property type="entry name" value="Spore Coat Polysaccharide Biosynthesis Protein SpsA, Chain A"/>
    <property type="match status" value="1"/>
</dbReference>
<dbReference type="Pfam" id="PF00535">
    <property type="entry name" value="Glycos_transf_2"/>
    <property type="match status" value="1"/>
</dbReference>
<keyword evidence="11" id="KW-0325">Glycoprotein</keyword>
<sequence>MASTIRYNSFCWGIVFASITWMIILYMYWLLNADSTHSFQQTTVPFTPSQPRINNEILLPYEDNDAQRQRAKQKYFKNQNYLPKMKYKNSNKLIQQLQPELIKPKVDLPDDLAEIGMVKSLDDLKVRDEGYHQFGFNALAGRNLGMFREVPDTRHKLCDKQEYPSKMPMASIIICFYNEHFETLFRSVHSILNRTDRALLKEIILVNDFSDLKGSHDAVKNYIDEKNLTSIVKLYLTPEREGLIRARMYGASLATGQVLVFLDSHIEVNKRWLEPLLARIVADRKNVAVPIIDIINADTLEYTSSPIVRGGFNWGLHFKWENLLVGSLNTEEDFVKPISSPTMAGGLFAIERDYFNELGQYDSGMNIWGGENLEISFRIWMCGGSLEIIPCSRVGHLFRKRRPYTSPTGEDTMTRNSLRVAHVWMDEFKEKFFKQRPDALNVHYGDVSERQKLRTELRCRSFRWYLDTIYPELLQSSDNPDRKKSNKKSVVVEKQQFQPWQFRKRNYVAKFQIRLGNSSLCVAAEKDYKTKESLLILKSCIRAQNQIWFQTDKNELVLGKLLCLDVTGDGKRPKLSKCHEMGGTQDWKHRDFRKTPVYSHAAGTCLSVVNAKANSDVILEMCDNANKNSQWDLILTDINR</sequence>
<dbReference type="STRING" id="195883.A0A482WQC6"/>
<evidence type="ECO:0000256" key="1">
    <source>
        <dbReference type="ARBA" id="ARBA00001936"/>
    </source>
</evidence>
<keyword evidence="12 13" id="KW-0464">Manganese</keyword>
<keyword evidence="4 13" id="KW-0812">Transmembrane</keyword>
<evidence type="ECO:0000256" key="5">
    <source>
        <dbReference type="ARBA" id="ARBA00022734"/>
    </source>
</evidence>
<keyword evidence="7 13" id="KW-1133">Transmembrane helix</keyword>
<dbReference type="CDD" id="cd02510">
    <property type="entry name" value="pp-GalNAc-T"/>
    <property type="match status" value="1"/>
</dbReference>
<proteinExistence type="inferred from homology"/>
<dbReference type="SMR" id="A0A482WQC6"/>
<organism evidence="15 16">
    <name type="scientific">Laodelphax striatellus</name>
    <name type="common">Small brown planthopper</name>
    <name type="synonym">Delphax striatella</name>
    <dbReference type="NCBI Taxonomy" id="195883"/>
    <lineage>
        <taxon>Eukaryota</taxon>
        <taxon>Metazoa</taxon>
        <taxon>Ecdysozoa</taxon>
        <taxon>Arthropoda</taxon>
        <taxon>Hexapoda</taxon>
        <taxon>Insecta</taxon>
        <taxon>Pterygota</taxon>
        <taxon>Neoptera</taxon>
        <taxon>Paraneoptera</taxon>
        <taxon>Hemiptera</taxon>
        <taxon>Auchenorrhyncha</taxon>
        <taxon>Fulgoroidea</taxon>
        <taxon>Delphacidae</taxon>
        <taxon>Criomorphinae</taxon>
        <taxon>Laodelphax</taxon>
    </lineage>
</organism>